<comment type="catalytic activity">
    <reaction evidence="1">
        <text>Endonucleolytic cleavage to 5'-phosphomonoester.</text>
        <dbReference type="EC" id="3.1.26.3"/>
    </reaction>
</comment>
<dbReference type="GO" id="GO:0004525">
    <property type="term" value="F:ribonuclease III activity"/>
    <property type="evidence" value="ECO:0007669"/>
    <property type="project" value="UniProtKB-EC"/>
</dbReference>
<evidence type="ECO:0000256" key="7">
    <source>
        <dbReference type="ARBA" id="ARBA00022884"/>
    </source>
</evidence>
<dbReference type="KEGG" id="spaa:SPAPADRAFT_58792"/>
<protein>
    <recommendedName>
        <fullName evidence="3">ribonuclease III</fullName>
        <ecNumber evidence="3">3.1.26.3</ecNumber>
    </recommendedName>
</protein>
<dbReference type="GeneID" id="18872608"/>
<gene>
    <name evidence="12" type="ORF">SPAPADRAFT_58792</name>
</gene>
<dbReference type="GO" id="GO:0006364">
    <property type="term" value="P:rRNA processing"/>
    <property type="evidence" value="ECO:0007669"/>
    <property type="project" value="InterPro"/>
</dbReference>
<dbReference type="HAMAP" id="MF_00104">
    <property type="entry name" value="RNase_III"/>
    <property type="match status" value="1"/>
</dbReference>
<dbReference type="EMBL" id="GL996499">
    <property type="protein sequence ID" value="EGW35565.1"/>
    <property type="molecule type" value="Genomic_DNA"/>
</dbReference>
<comment type="similarity">
    <text evidence="2">Belongs to the ribonuclease III family.</text>
</comment>
<evidence type="ECO:0000256" key="8">
    <source>
        <dbReference type="PROSITE-ProRule" id="PRU00266"/>
    </source>
</evidence>
<dbReference type="PANTHER" id="PTHR11207">
    <property type="entry name" value="RIBONUCLEASE III"/>
    <property type="match status" value="1"/>
</dbReference>
<organism evidence="13">
    <name type="scientific">Spathaspora passalidarum (strain NRRL Y-27907 / 11-Y1)</name>
    <dbReference type="NCBI Taxonomy" id="619300"/>
    <lineage>
        <taxon>Eukaryota</taxon>
        <taxon>Fungi</taxon>
        <taxon>Dikarya</taxon>
        <taxon>Ascomycota</taxon>
        <taxon>Saccharomycotina</taxon>
        <taxon>Pichiomycetes</taxon>
        <taxon>Debaryomycetaceae</taxon>
        <taxon>Spathaspora</taxon>
    </lineage>
</organism>
<dbReference type="CDD" id="cd19876">
    <property type="entry name" value="DSRM_RNT1p-like"/>
    <property type="match status" value="1"/>
</dbReference>
<dbReference type="Pfam" id="PF18497">
    <property type="entry name" value="RNase_3_N"/>
    <property type="match status" value="1"/>
</dbReference>
<feature type="domain" description="RNase III" evidence="11">
    <location>
        <begin position="178"/>
        <end position="300"/>
    </location>
</feature>
<reference evidence="12 13" key="1">
    <citation type="journal article" date="2011" name="Proc. Natl. Acad. Sci. U.S.A.">
        <title>Comparative genomics of xylose-fermenting fungi for enhanced biofuel production.</title>
        <authorList>
            <person name="Wohlbach D.J."/>
            <person name="Kuo A."/>
            <person name="Sato T.K."/>
            <person name="Potts K.M."/>
            <person name="Salamov A.A."/>
            <person name="LaButti K.M."/>
            <person name="Sun H."/>
            <person name="Clum A."/>
            <person name="Pangilinan J.L."/>
            <person name="Lindquist E.A."/>
            <person name="Lucas S."/>
            <person name="Lapidus A."/>
            <person name="Jin M."/>
            <person name="Gunawan C."/>
            <person name="Balan V."/>
            <person name="Dale B.E."/>
            <person name="Jeffries T.W."/>
            <person name="Zinkel R."/>
            <person name="Barry K.W."/>
            <person name="Grigoriev I.V."/>
            <person name="Gasch A.P."/>
        </authorList>
    </citation>
    <scope>NUCLEOTIDE SEQUENCE [LARGE SCALE GENOMIC DNA]</scope>
    <source>
        <strain evidence="13">NRRL Y-27907 / 11-Y1</strain>
    </source>
</reference>
<dbReference type="SMART" id="SM00358">
    <property type="entry name" value="DSRM"/>
    <property type="match status" value="1"/>
</dbReference>
<evidence type="ECO:0000313" key="12">
    <source>
        <dbReference type="EMBL" id="EGW35565.1"/>
    </source>
</evidence>
<evidence type="ECO:0000256" key="5">
    <source>
        <dbReference type="ARBA" id="ARBA00022759"/>
    </source>
</evidence>
<dbReference type="SUPFAM" id="SSF69065">
    <property type="entry name" value="RNase III domain-like"/>
    <property type="match status" value="1"/>
</dbReference>
<dbReference type="InterPro" id="IPR040540">
    <property type="entry name" value="RNase_3_N"/>
</dbReference>
<keyword evidence="4" id="KW-0540">Nuclease</keyword>
<dbReference type="PANTHER" id="PTHR11207:SF0">
    <property type="entry name" value="RIBONUCLEASE 3"/>
    <property type="match status" value="1"/>
</dbReference>
<dbReference type="GO" id="GO:0034963">
    <property type="term" value="P:box C/D sno(s)RNA processing"/>
    <property type="evidence" value="ECO:0007669"/>
    <property type="project" value="UniProtKB-ARBA"/>
</dbReference>
<name>G3AE31_SPAPN</name>
<dbReference type="STRING" id="619300.G3AE31"/>
<dbReference type="Proteomes" id="UP000000709">
    <property type="component" value="Unassembled WGS sequence"/>
</dbReference>
<dbReference type="GO" id="GO:0034475">
    <property type="term" value="P:U4 snRNA 3'-end processing"/>
    <property type="evidence" value="ECO:0007669"/>
    <property type="project" value="UniProtKB-ARBA"/>
</dbReference>
<dbReference type="SUPFAM" id="SSF54768">
    <property type="entry name" value="dsRNA-binding domain-like"/>
    <property type="match status" value="2"/>
</dbReference>
<dbReference type="InParanoid" id="G3AE31"/>
<dbReference type="AlphaFoldDB" id="G3AE31"/>
<dbReference type="InterPro" id="IPR044449">
    <property type="entry name" value="Rnt1/Pac1_DSRM_fungi"/>
</dbReference>
<feature type="compositionally biased region" description="Basic and acidic residues" evidence="9">
    <location>
        <begin position="415"/>
        <end position="426"/>
    </location>
</feature>
<evidence type="ECO:0000256" key="3">
    <source>
        <dbReference type="ARBA" id="ARBA00012177"/>
    </source>
</evidence>
<dbReference type="Gene3D" id="1.10.1520.10">
    <property type="entry name" value="Ribonuclease III domain"/>
    <property type="match status" value="1"/>
</dbReference>
<proteinExistence type="inferred from homology"/>
<keyword evidence="6" id="KW-0378">Hydrolase</keyword>
<feature type="compositionally biased region" description="Polar residues" evidence="9">
    <location>
        <begin position="427"/>
        <end position="440"/>
    </location>
</feature>
<feature type="region of interest" description="Disordered" evidence="9">
    <location>
        <begin position="1"/>
        <end position="42"/>
    </location>
</feature>
<evidence type="ECO:0000256" key="4">
    <source>
        <dbReference type="ARBA" id="ARBA00022722"/>
    </source>
</evidence>
<dbReference type="InterPro" id="IPR011907">
    <property type="entry name" value="RNase_III"/>
</dbReference>
<dbReference type="FunCoup" id="G3AE31">
    <property type="interactions" value="278"/>
</dbReference>
<dbReference type="Pfam" id="PF00636">
    <property type="entry name" value="Ribonuclease_3"/>
    <property type="match status" value="1"/>
</dbReference>
<dbReference type="PROSITE" id="PS50137">
    <property type="entry name" value="DS_RBD"/>
    <property type="match status" value="1"/>
</dbReference>
<evidence type="ECO:0000256" key="2">
    <source>
        <dbReference type="ARBA" id="ARBA00010183"/>
    </source>
</evidence>
<keyword evidence="13" id="KW-1185">Reference proteome</keyword>
<dbReference type="InterPro" id="IPR036389">
    <property type="entry name" value="RNase_III_sf"/>
</dbReference>
<evidence type="ECO:0000313" key="13">
    <source>
        <dbReference type="Proteomes" id="UP000000709"/>
    </source>
</evidence>
<dbReference type="Pfam" id="PF00035">
    <property type="entry name" value="dsrm"/>
    <property type="match status" value="2"/>
</dbReference>
<dbReference type="RefSeq" id="XP_007372977.1">
    <property type="nucleotide sequence ID" value="XM_007372915.1"/>
</dbReference>
<dbReference type="OMA" id="MIIYNKF"/>
<evidence type="ECO:0000256" key="1">
    <source>
        <dbReference type="ARBA" id="ARBA00000109"/>
    </source>
</evidence>
<dbReference type="PROSITE" id="PS50142">
    <property type="entry name" value="RNASE_3_2"/>
    <property type="match status" value="1"/>
</dbReference>
<evidence type="ECO:0000259" key="11">
    <source>
        <dbReference type="PROSITE" id="PS50142"/>
    </source>
</evidence>
<dbReference type="GO" id="GO:0005654">
    <property type="term" value="C:nucleoplasm"/>
    <property type="evidence" value="ECO:0007669"/>
    <property type="project" value="TreeGrafter"/>
</dbReference>
<keyword evidence="7 8" id="KW-0694">RNA-binding</keyword>
<feature type="region of interest" description="Disordered" evidence="9">
    <location>
        <begin position="415"/>
        <end position="440"/>
    </location>
</feature>
<dbReference type="CDD" id="cd00593">
    <property type="entry name" value="RIBOc"/>
    <property type="match status" value="1"/>
</dbReference>
<dbReference type="GO" id="GO:0003725">
    <property type="term" value="F:double-stranded RNA binding"/>
    <property type="evidence" value="ECO:0007669"/>
    <property type="project" value="InterPro"/>
</dbReference>
<evidence type="ECO:0000259" key="10">
    <source>
        <dbReference type="PROSITE" id="PS50137"/>
    </source>
</evidence>
<evidence type="ECO:0000256" key="6">
    <source>
        <dbReference type="ARBA" id="ARBA00022801"/>
    </source>
</evidence>
<dbReference type="OrthoDB" id="2392202at2759"/>
<dbReference type="EC" id="3.1.26.3" evidence="3"/>
<dbReference type="eggNOG" id="KOG1817">
    <property type="taxonomic scope" value="Eukaryota"/>
</dbReference>
<dbReference type="HOGENOM" id="CLU_026251_1_0_1"/>
<dbReference type="SMART" id="SM00535">
    <property type="entry name" value="RIBOc"/>
    <property type="match status" value="1"/>
</dbReference>
<accession>G3AE31</accession>
<dbReference type="GO" id="GO:0030847">
    <property type="term" value="P:termination of RNA polymerase II transcription, exosome-dependent"/>
    <property type="evidence" value="ECO:0007669"/>
    <property type="project" value="UniProtKB-ARBA"/>
</dbReference>
<feature type="domain" description="DRBM" evidence="10">
    <location>
        <begin position="333"/>
        <end position="400"/>
    </location>
</feature>
<evidence type="ECO:0000256" key="9">
    <source>
        <dbReference type="SAM" id="MobiDB-lite"/>
    </source>
</evidence>
<dbReference type="FunFam" id="1.10.1520.10:FF:000001">
    <property type="entry name" value="Ribonuclease 3"/>
    <property type="match status" value="1"/>
</dbReference>
<feature type="compositionally biased region" description="Low complexity" evidence="9">
    <location>
        <begin position="8"/>
        <end position="17"/>
    </location>
</feature>
<dbReference type="Gene3D" id="3.30.160.20">
    <property type="match status" value="2"/>
</dbReference>
<dbReference type="InterPro" id="IPR014720">
    <property type="entry name" value="dsRBD_dom"/>
</dbReference>
<sequence length="532" mass="59985">MVQITDTSNENSEQSSSSKKRARSPSDLDMYNRPPAKTPTFDREIPKSVAFVDLQKLEYATRTLQKNVETVLELAPDVLSLKSLIDAPNLNQGIKMELKQNDLIEMASKLQSRYKIGTLPILDEITSGKINFNDKDMKKLKKCDPNTQNIQVEVPVTPMTDEIAPRGINNTLPPLPQIRDPALYERVFIHKSYVNSKSYMNSEKLINNHNERLEFIGDAILNTLATMIIYKEFPTATEGQLSQIRADLVNNKTLCQFSLQYGLDKKLRARIEDSVLKSGDQKIYADIFEAYIGAVSTERGLDLSEVKNWLHKLYQERLRKLRVLYISEPINRDAKSKLYSTIGMADAYPQYETIQQGDGVKVDCIVHCVMKGEVIGVGQAPSSKDASLRAAMDALRNKEKLEKYFLQRKMIDRPAKQGRKEDKASKESTPIKQSSEGNTSFDMSLFPVKVDESEPIDTSATNRLYSEIGQRIGSHPEYIINKGEKNQQIVTLKIRGVEVAVASDLSKKKAMRRAAKALLDNQKALDEICKAA</sequence>
<keyword evidence="5" id="KW-0255">Endonuclease</keyword>
<dbReference type="InterPro" id="IPR000999">
    <property type="entry name" value="RNase_III_dom"/>
</dbReference>